<dbReference type="NCBIfam" id="NF005216">
    <property type="entry name" value="PRK06703.1"/>
    <property type="match status" value="1"/>
</dbReference>
<evidence type="ECO:0000313" key="10">
    <source>
        <dbReference type="EMBL" id="THF81645.1"/>
    </source>
</evidence>
<comment type="caution">
    <text evidence="10">The sequence shown here is derived from an EMBL/GenBank/DDBJ whole genome shotgun (WGS) entry which is preliminary data.</text>
</comment>
<dbReference type="SUPFAM" id="SSF52218">
    <property type="entry name" value="Flavoproteins"/>
    <property type="match status" value="1"/>
</dbReference>
<evidence type="ECO:0000256" key="6">
    <source>
        <dbReference type="ARBA" id="ARBA00022643"/>
    </source>
</evidence>
<dbReference type="NCBIfam" id="NF005246">
    <property type="entry name" value="PRK06756.1"/>
    <property type="match status" value="1"/>
</dbReference>
<evidence type="ECO:0000259" key="9">
    <source>
        <dbReference type="PROSITE" id="PS50902"/>
    </source>
</evidence>
<name>A0A4S4C3B1_9BACL</name>
<accession>A0A4S4C3B1</accession>
<keyword evidence="11" id="KW-1185">Reference proteome</keyword>
<dbReference type="AlphaFoldDB" id="A0A4S4C3B1"/>
<evidence type="ECO:0000256" key="7">
    <source>
        <dbReference type="ARBA" id="ARBA00022982"/>
    </source>
</evidence>
<dbReference type="PANTHER" id="PTHR42809">
    <property type="entry name" value="FLAVODOXIN 2"/>
    <property type="match status" value="1"/>
</dbReference>
<evidence type="ECO:0000256" key="5">
    <source>
        <dbReference type="ARBA" id="ARBA00022630"/>
    </source>
</evidence>
<dbReference type="PROSITE" id="PS00201">
    <property type="entry name" value="FLAVODOXIN"/>
    <property type="match status" value="1"/>
</dbReference>
<dbReference type="PANTHER" id="PTHR42809:SF1">
    <property type="entry name" value="FLAVODOXIN 1"/>
    <property type="match status" value="1"/>
</dbReference>
<evidence type="ECO:0000256" key="1">
    <source>
        <dbReference type="ARBA" id="ARBA00001917"/>
    </source>
</evidence>
<organism evidence="10 11">
    <name type="scientific">Cohnella fermenti</name>
    <dbReference type="NCBI Taxonomy" id="2565925"/>
    <lineage>
        <taxon>Bacteria</taxon>
        <taxon>Bacillati</taxon>
        <taxon>Bacillota</taxon>
        <taxon>Bacilli</taxon>
        <taxon>Bacillales</taxon>
        <taxon>Paenibacillaceae</taxon>
        <taxon>Cohnella</taxon>
    </lineage>
</organism>
<dbReference type="InterPro" id="IPR029039">
    <property type="entry name" value="Flavoprotein-like_sf"/>
</dbReference>
<evidence type="ECO:0000313" key="11">
    <source>
        <dbReference type="Proteomes" id="UP000310636"/>
    </source>
</evidence>
<dbReference type="OrthoDB" id="9790745at2"/>
<dbReference type="GO" id="GO:0010181">
    <property type="term" value="F:FMN binding"/>
    <property type="evidence" value="ECO:0007669"/>
    <property type="project" value="UniProtKB-UniRule"/>
</dbReference>
<feature type="domain" description="Flavodoxin-like" evidence="9">
    <location>
        <begin position="4"/>
        <end position="143"/>
    </location>
</feature>
<reference evidence="10 11" key="1">
    <citation type="submission" date="2019-04" db="EMBL/GenBank/DDBJ databases">
        <title>Cohnella sp. nov. isolated from preserved vegetables.</title>
        <authorList>
            <person name="Lin S.-Y."/>
            <person name="Hung M.-H."/>
            <person name="Young C.-C."/>
        </authorList>
    </citation>
    <scope>NUCLEOTIDE SEQUENCE [LARGE SCALE GENOMIC DNA]</scope>
    <source>
        <strain evidence="10 11">CC-MHH1044</strain>
    </source>
</reference>
<protein>
    <recommendedName>
        <fullName evidence="8">Flavodoxin</fullName>
    </recommendedName>
</protein>
<evidence type="ECO:0000256" key="8">
    <source>
        <dbReference type="RuleBase" id="RU367037"/>
    </source>
</evidence>
<evidence type="ECO:0000256" key="3">
    <source>
        <dbReference type="ARBA" id="ARBA00005267"/>
    </source>
</evidence>
<keyword evidence="6 8" id="KW-0288">FMN</keyword>
<dbReference type="InterPro" id="IPR050619">
    <property type="entry name" value="Flavodoxin"/>
</dbReference>
<dbReference type="InterPro" id="IPR008254">
    <property type="entry name" value="Flavodoxin/NO_synth"/>
</dbReference>
<dbReference type="PROSITE" id="PS50902">
    <property type="entry name" value="FLAVODOXIN_LIKE"/>
    <property type="match status" value="1"/>
</dbReference>
<comment type="function">
    <text evidence="2 8">Low-potential electron donor to a number of redox enzymes.</text>
</comment>
<evidence type="ECO:0000256" key="2">
    <source>
        <dbReference type="ARBA" id="ARBA00003297"/>
    </source>
</evidence>
<gene>
    <name evidence="10" type="ORF">E6C55_07905</name>
</gene>
<keyword evidence="7 8" id="KW-0249">Electron transport</keyword>
<dbReference type="NCBIfam" id="TIGR01753">
    <property type="entry name" value="flav_short"/>
    <property type="match status" value="1"/>
</dbReference>
<proteinExistence type="inferred from homology"/>
<dbReference type="InterPro" id="IPR001226">
    <property type="entry name" value="Flavodoxin_CS"/>
</dbReference>
<sequence>MSTILIVYASLTGNTEDIAGLIAEGIRTEGSEAKLILADECRAEDLYLYDAFLLGAYTWGDGELPDEFLDFTDELEELALEGRRAAVFGSGDMSYRIYCGAVDVLEEKLRQRGATIVQDSLKIEYGPSREEQEQCREYGRKFVRHARPSSQS</sequence>
<dbReference type="InterPro" id="IPR001094">
    <property type="entry name" value="Flavdoxin-like"/>
</dbReference>
<comment type="cofactor">
    <cofactor evidence="1 8">
        <name>FMN</name>
        <dbReference type="ChEBI" id="CHEBI:58210"/>
    </cofactor>
</comment>
<dbReference type="Proteomes" id="UP000310636">
    <property type="component" value="Unassembled WGS sequence"/>
</dbReference>
<dbReference type="RefSeq" id="WP_136369241.1">
    <property type="nucleotide sequence ID" value="NZ_SSOB01000008.1"/>
</dbReference>
<comment type="similarity">
    <text evidence="3 8">Belongs to the flavodoxin family.</text>
</comment>
<dbReference type="GO" id="GO:0016651">
    <property type="term" value="F:oxidoreductase activity, acting on NAD(P)H"/>
    <property type="evidence" value="ECO:0007669"/>
    <property type="project" value="UniProtKB-ARBA"/>
</dbReference>
<dbReference type="Pfam" id="PF00258">
    <property type="entry name" value="Flavodoxin_1"/>
    <property type="match status" value="1"/>
</dbReference>
<dbReference type="InterPro" id="IPR010087">
    <property type="entry name" value="Flav_short"/>
</dbReference>
<dbReference type="GO" id="GO:0009055">
    <property type="term" value="F:electron transfer activity"/>
    <property type="evidence" value="ECO:0007669"/>
    <property type="project" value="UniProtKB-UniRule"/>
</dbReference>
<dbReference type="Gene3D" id="3.40.50.360">
    <property type="match status" value="1"/>
</dbReference>
<keyword evidence="5 8" id="KW-0285">Flavoprotein</keyword>
<evidence type="ECO:0000256" key="4">
    <source>
        <dbReference type="ARBA" id="ARBA00022448"/>
    </source>
</evidence>
<dbReference type="EMBL" id="SSOB01000008">
    <property type="protein sequence ID" value="THF81645.1"/>
    <property type="molecule type" value="Genomic_DNA"/>
</dbReference>
<keyword evidence="4 8" id="KW-0813">Transport</keyword>
<dbReference type="PRINTS" id="PR00369">
    <property type="entry name" value="FLAVODOXIN"/>
</dbReference>